<protein>
    <submittedName>
        <fullName evidence="1">Uncharacterized protein</fullName>
    </submittedName>
</protein>
<name>A0AAE3AH19_9FIRM</name>
<dbReference type="Proteomes" id="UP001199424">
    <property type="component" value="Unassembled WGS sequence"/>
</dbReference>
<gene>
    <name evidence="1" type="ORF">LKD31_03995</name>
</gene>
<evidence type="ECO:0000313" key="2">
    <source>
        <dbReference type="Proteomes" id="UP001199424"/>
    </source>
</evidence>
<sequence length="130" mass="14351">MLQIVPMAEKTEEAALLAKTEGAPDNGRVLVMTDGEETLGYVVVALEDDTLVFYGFSVSGQTDFTKAKPDPMTTFVLDTLMRSAASFGETNGMNHIRTAFPDFFDFFKQRGFTVAEDHAEAPMSLIVHYE</sequence>
<evidence type="ECO:0000313" key="1">
    <source>
        <dbReference type="EMBL" id="MCC2136177.1"/>
    </source>
</evidence>
<accession>A0AAE3AH19</accession>
<dbReference type="EMBL" id="JAJEQC010000003">
    <property type="protein sequence ID" value="MCC2136177.1"/>
    <property type="molecule type" value="Genomic_DNA"/>
</dbReference>
<dbReference type="RefSeq" id="WP_308448727.1">
    <property type="nucleotide sequence ID" value="NZ_JAJEQC010000003.1"/>
</dbReference>
<keyword evidence="2" id="KW-1185">Reference proteome</keyword>
<reference evidence="1" key="1">
    <citation type="submission" date="2021-10" db="EMBL/GenBank/DDBJ databases">
        <title>Anaerobic single-cell dispensing facilitates the cultivation of human gut bacteria.</title>
        <authorList>
            <person name="Afrizal A."/>
        </authorList>
    </citation>
    <scope>NUCLEOTIDE SEQUENCE</scope>
    <source>
        <strain evidence="1">CLA-AA-H250</strain>
    </source>
</reference>
<comment type="caution">
    <text evidence="1">The sequence shown here is derived from an EMBL/GenBank/DDBJ whole genome shotgun (WGS) entry which is preliminary data.</text>
</comment>
<proteinExistence type="predicted"/>
<dbReference type="AlphaFoldDB" id="A0AAE3AH19"/>
<organism evidence="1 2">
    <name type="scientific">Hominenteromicrobium mulieris</name>
    <dbReference type="NCBI Taxonomy" id="2885357"/>
    <lineage>
        <taxon>Bacteria</taxon>
        <taxon>Bacillati</taxon>
        <taxon>Bacillota</taxon>
        <taxon>Clostridia</taxon>
        <taxon>Eubacteriales</taxon>
        <taxon>Oscillospiraceae</taxon>
        <taxon>Hominenteromicrobium</taxon>
    </lineage>
</organism>